<comment type="catalytic activity">
    <reaction evidence="10">
        <text>ITP + H2O = IMP + diphosphate + H(+)</text>
        <dbReference type="Rhea" id="RHEA:29399"/>
        <dbReference type="ChEBI" id="CHEBI:15377"/>
        <dbReference type="ChEBI" id="CHEBI:15378"/>
        <dbReference type="ChEBI" id="CHEBI:33019"/>
        <dbReference type="ChEBI" id="CHEBI:58053"/>
        <dbReference type="ChEBI" id="CHEBI:61402"/>
        <dbReference type="EC" id="3.6.1.66"/>
    </reaction>
</comment>
<dbReference type="AlphaFoldDB" id="A0A9D1AH53"/>
<sequence>MEFVIATQNKGKLAEMRRILEPLGHRVLSAKEAGFTQDVEETGTTFAENAALKAIAVAQAVKKPVIADDSGLMVDALDGAPGVYSARYAGEGATDRQRWEKLLRELEGVPQEKRTAKFCCAIVLALPGQPPVTFYGECPGYIGPEPLGQDGFGYDPVFYLNETTSFATLSGEEKDQISHRGKAMAQLEEYLKKFSKEGTEE</sequence>
<dbReference type="PANTHER" id="PTHR11067:SF9">
    <property type="entry name" value="INOSINE TRIPHOSPHATE PYROPHOSPHATASE"/>
    <property type="match status" value="1"/>
</dbReference>
<feature type="binding site" evidence="10">
    <location>
        <position position="69"/>
    </location>
    <ligand>
        <name>Mg(2+)</name>
        <dbReference type="ChEBI" id="CHEBI:18420"/>
    </ligand>
</feature>
<evidence type="ECO:0000256" key="7">
    <source>
        <dbReference type="ARBA" id="ARBA00023080"/>
    </source>
</evidence>
<comment type="catalytic activity">
    <reaction evidence="8 10">
        <text>dITP + H2O = dIMP + diphosphate + H(+)</text>
        <dbReference type="Rhea" id="RHEA:28342"/>
        <dbReference type="ChEBI" id="CHEBI:15377"/>
        <dbReference type="ChEBI" id="CHEBI:15378"/>
        <dbReference type="ChEBI" id="CHEBI:33019"/>
        <dbReference type="ChEBI" id="CHEBI:61194"/>
        <dbReference type="ChEBI" id="CHEBI:61382"/>
        <dbReference type="EC" id="3.6.1.66"/>
    </reaction>
</comment>
<evidence type="ECO:0000313" key="13">
    <source>
        <dbReference type="Proteomes" id="UP000886749"/>
    </source>
</evidence>
<comment type="subunit">
    <text evidence="2 10">Homodimer.</text>
</comment>
<reference evidence="12" key="1">
    <citation type="submission" date="2020-10" db="EMBL/GenBank/DDBJ databases">
        <authorList>
            <person name="Gilroy R."/>
        </authorList>
    </citation>
    <scope>NUCLEOTIDE SEQUENCE</scope>
    <source>
        <strain evidence="12">CHK184-25365</strain>
    </source>
</reference>
<dbReference type="PANTHER" id="PTHR11067">
    <property type="entry name" value="INOSINE TRIPHOSPHATE PYROPHOSPHATASE/HAM1 PROTEIN"/>
    <property type="match status" value="1"/>
</dbReference>
<evidence type="ECO:0000256" key="11">
    <source>
        <dbReference type="RuleBase" id="RU003781"/>
    </source>
</evidence>
<organism evidence="12 13">
    <name type="scientific">Candidatus Egerieicola pullicola</name>
    <dbReference type="NCBI Taxonomy" id="2840775"/>
    <lineage>
        <taxon>Bacteria</taxon>
        <taxon>Bacillati</taxon>
        <taxon>Bacillota</taxon>
        <taxon>Clostridia</taxon>
        <taxon>Eubacteriales</taxon>
        <taxon>Oscillospiraceae</taxon>
        <taxon>Oscillospiraceae incertae sedis</taxon>
        <taxon>Candidatus Egerieicola</taxon>
    </lineage>
</organism>
<comment type="cofactor">
    <cofactor evidence="10">
        <name>Mg(2+)</name>
        <dbReference type="ChEBI" id="CHEBI:18420"/>
    </cofactor>
    <text evidence="10">Binds 1 Mg(2+) ion per subunit.</text>
</comment>
<keyword evidence="6 10" id="KW-0460">Magnesium</keyword>
<protein>
    <recommendedName>
        <fullName evidence="10">dITP/XTP pyrophosphatase</fullName>
        <ecNumber evidence="10">3.6.1.66</ecNumber>
    </recommendedName>
    <alternativeName>
        <fullName evidence="10">Non-canonical purine NTP pyrophosphatase</fullName>
    </alternativeName>
    <alternativeName>
        <fullName evidence="10">Non-standard purine NTP pyrophosphatase</fullName>
    </alternativeName>
    <alternativeName>
        <fullName evidence="10">Nucleoside-triphosphate diphosphatase</fullName>
    </alternativeName>
    <alternativeName>
        <fullName evidence="10">Nucleoside-triphosphate pyrophosphatase</fullName>
        <shortName evidence="10">NTPase</shortName>
    </alternativeName>
</protein>
<comment type="function">
    <text evidence="10">Pyrophosphatase that catalyzes the hydrolysis of nucleoside triphosphates to their monophosphate derivatives, with a high preference for the non-canonical purine nucleotides XTP (xanthosine triphosphate), dITP (deoxyinosine triphosphate) and ITP. Seems to function as a house-cleaning enzyme that removes non-canonical purine nucleotides from the nucleotide pool, thus preventing their incorporation into DNA/RNA and avoiding chromosomal lesions.</text>
</comment>
<dbReference type="EC" id="3.6.1.66" evidence="10"/>
<dbReference type="CDD" id="cd00515">
    <property type="entry name" value="HAM1"/>
    <property type="match status" value="1"/>
</dbReference>
<feature type="binding site" evidence="10">
    <location>
        <begin position="152"/>
        <end position="155"/>
    </location>
    <ligand>
        <name>substrate</name>
    </ligand>
</feature>
<dbReference type="Proteomes" id="UP000886749">
    <property type="component" value="Unassembled WGS sequence"/>
</dbReference>
<evidence type="ECO:0000256" key="8">
    <source>
        <dbReference type="ARBA" id="ARBA00051875"/>
    </source>
</evidence>
<comment type="caution">
    <text evidence="12">The sequence shown here is derived from an EMBL/GenBank/DDBJ whole genome shotgun (WGS) entry which is preliminary data.</text>
</comment>
<evidence type="ECO:0000313" key="12">
    <source>
        <dbReference type="EMBL" id="HIR40228.1"/>
    </source>
</evidence>
<dbReference type="GO" id="GO:0000166">
    <property type="term" value="F:nucleotide binding"/>
    <property type="evidence" value="ECO:0007669"/>
    <property type="project" value="UniProtKB-KW"/>
</dbReference>
<accession>A0A9D1AH53</accession>
<dbReference type="Gene3D" id="3.90.950.10">
    <property type="match status" value="1"/>
</dbReference>
<dbReference type="SUPFAM" id="SSF52972">
    <property type="entry name" value="ITPase-like"/>
    <property type="match status" value="1"/>
</dbReference>
<dbReference type="GO" id="GO:0009117">
    <property type="term" value="P:nucleotide metabolic process"/>
    <property type="evidence" value="ECO:0007669"/>
    <property type="project" value="UniProtKB-KW"/>
</dbReference>
<feature type="binding site" evidence="10">
    <location>
        <begin position="7"/>
        <end position="12"/>
    </location>
    <ligand>
        <name>substrate</name>
    </ligand>
</feature>
<dbReference type="InterPro" id="IPR020922">
    <property type="entry name" value="dITP/XTP_pyrophosphatase"/>
</dbReference>
<feature type="binding site" evidence="10">
    <location>
        <position position="174"/>
    </location>
    <ligand>
        <name>substrate</name>
    </ligand>
</feature>
<evidence type="ECO:0000256" key="10">
    <source>
        <dbReference type="HAMAP-Rule" id="MF_01405"/>
    </source>
</evidence>
<evidence type="ECO:0000256" key="9">
    <source>
        <dbReference type="ARBA" id="ARBA00052017"/>
    </source>
</evidence>
<keyword evidence="7 10" id="KW-0546">Nucleotide metabolism</keyword>
<dbReference type="GO" id="GO:0036222">
    <property type="term" value="F:XTP diphosphatase activity"/>
    <property type="evidence" value="ECO:0007669"/>
    <property type="project" value="UniProtKB-UniRule"/>
</dbReference>
<keyword evidence="3 10" id="KW-0479">Metal-binding</keyword>
<dbReference type="FunFam" id="3.90.950.10:FF:000001">
    <property type="entry name" value="dITP/XTP pyrophosphatase"/>
    <property type="match status" value="1"/>
</dbReference>
<gene>
    <name evidence="12" type="ORF">IAB36_00150</name>
</gene>
<proteinExistence type="inferred from homology"/>
<dbReference type="GO" id="GO:0046872">
    <property type="term" value="F:metal ion binding"/>
    <property type="evidence" value="ECO:0007669"/>
    <property type="project" value="UniProtKB-KW"/>
</dbReference>
<keyword evidence="5 10" id="KW-0378">Hydrolase</keyword>
<evidence type="ECO:0000256" key="3">
    <source>
        <dbReference type="ARBA" id="ARBA00022723"/>
    </source>
</evidence>
<dbReference type="GO" id="GO:0017111">
    <property type="term" value="F:ribonucleoside triphosphate phosphatase activity"/>
    <property type="evidence" value="ECO:0007669"/>
    <property type="project" value="InterPro"/>
</dbReference>
<dbReference type="NCBIfam" id="TIGR00042">
    <property type="entry name" value="RdgB/HAM1 family non-canonical purine NTP pyrophosphatase"/>
    <property type="match status" value="1"/>
</dbReference>
<dbReference type="GO" id="GO:0036220">
    <property type="term" value="F:ITP diphosphatase activity"/>
    <property type="evidence" value="ECO:0007669"/>
    <property type="project" value="UniProtKB-UniRule"/>
</dbReference>
<feature type="binding site" evidence="10">
    <location>
        <position position="70"/>
    </location>
    <ligand>
        <name>substrate</name>
    </ligand>
</feature>
<feature type="active site" description="Proton acceptor" evidence="10">
    <location>
        <position position="69"/>
    </location>
</feature>
<dbReference type="Pfam" id="PF01725">
    <property type="entry name" value="Ham1p_like"/>
    <property type="match status" value="1"/>
</dbReference>
<reference evidence="12" key="2">
    <citation type="journal article" date="2021" name="PeerJ">
        <title>Extensive microbial diversity within the chicken gut microbiome revealed by metagenomics and culture.</title>
        <authorList>
            <person name="Gilroy R."/>
            <person name="Ravi A."/>
            <person name="Getino M."/>
            <person name="Pursley I."/>
            <person name="Horton D.L."/>
            <person name="Alikhan N.F."/>
            <person name="Baker D."/>
            <person name="Gharbi K."/>
            <person name="Hall N."/>
            <person name="Watson M."/>
            <person name="Adriaenssens E.M."/>
            <person name="Foster-Nyarko E."/>
            <person name="Jarju S."/>
            <person name="Secka A."/>
            <person name="Antonio M."/>
            <person name="Oren A."/>
            <person name="Chaudhuri R.R."/>
            <person name="La Ragione R."/>
            <person name="Hildebrand F."/>
            <person name="Pallen M.J."/>
        </authorList>
    </citation>
    <scope>NUCLEOTIDE SEQUENCE</scope>
    <source>
        <strain evidence="12">CHK184-25365</strain>
    </source>
</reference>
<dbReference type="EMBL" id="DVGY01000005">
    <property type="protein sequence ID" value="HIR40228.1"/>
    <property type="molecule type" value="Genomic_DNA"/>
</dbReference>
<evidence type="ECO:0000256" key="5">
    <source>
        <dbReference type="ARBA" id="ARBA00022801"/>
    </source>
</evidence>
<dbReference type="GO" id="GO:0005829">
    <property type="term" value="C:cytosol"/>
    <property type="evidence" value="ECO:0007669"/>
    <property type="project" value="TreeGrafter"/>
</dbReference>
<evidence type="ECO:0000256" key="1">
    <source>
        <dbReference type="ARBA" id="ARBA00008023"/>
    </source>
</evidence>
<evidence type="ECO:0000256" key="2">
    <source>
        <dbReference type="ARBA" id="ARBA00011738"/>
    </source>
</evidence>
<keyword evidence="4 10" id="KW-0547">Nucleotide-binding</keyword>
<dbReference type="GO" id="GO:0035870">
    <property type="term" value="F:dITP diphosphatase activity"/>
    <property type="evidence" value="ECO:0007669"/>
    <property type="project" value="UniProtKB-UniRule"/>
</dbReference>
<dbReference type="InterPro" id="IPR002637">
    <property type="entry name" value="RdgB/HAM1"/>
</dbReference>
<comment type="similarity">
    <text evidence="1 10 11">Belongs to the HAM1 NTPase family.</text>
</comment>
<dbReference type="HAMAP" id="MF_01405">
    <property type="entry name" value="Non_canon_purine_NTPase"/>
    <property type="match status" value="1"/>
</dbReference>
<dbReference type="GO" id="GO:0009146">
    <property type="term" value="P:purine nucleoside triphosphate catabolic process"/>
    <property type="evidence" value="ECO:0007669"/>
    <property type="project" value="UniProtKB-UniRule"/>
</dbReference>
<feature type="binding site" evidence="10">
    <location>
        <position position="40"/>
    </location>
    <ligand>
        <name>Mg(2+)</name>
        <dbReference type="ChEBI" id="CHEBI:18420"/>
    </ligand>
</feature>
<name>A0A9D1AH53_9FIRM</name>
<comment type="catalytic activity">
    <reaction evidence="9 10">
        <text>XTP + H2O = XMP + diphosphate + H(+)</text>
        <dbReference type="Rhea" id="RHEA:28610"/>
        <dbReference type="ChEBI" id="CHEBI:15377"/>
        <dbReference type="ChEBI" id="CHEBI:15378"/>
        <dbReference type="ChEBI" id="CHEBI:33019"/>
        <dbReference type="ChEBI" id="CHEBI:57464"/>
        <dbReference type="ChEBI" id="CHEBI:61314"/>
        <dbReference type="EC" id="3.6.1.66"/>
    </reaction>
</comment>
<dbReference type="NCBIfam" id="NF011397">
    <property type="entry name" value="PRK14822.1"/>
    <property type="match status" value="1"/>
</dbReference>
<evidence type="ECO:0000256" key="4">
    <source>
        <dbReference type="ARBA" id="ARBA00022741"/>
    </source>
</evidence>
<feature type="binding site" evidence="10">
    <location>
        <begin position="179"/>
        <end position="180"/>
    </location>
    <ligand>
        <name>substrate</name>
    </ligand>
</feature>
<dbReference type="InterPro" id="IPR029001">
    <property type="entry name" value="ITPase-like_fam"/>
</dbReference>
<evidence type="ECO:0000256" key="6">
    <source>
        <dbReference type="ARBA" id="ARBA00022842"/>
    </source>
</evidence>